<comment type="caution">
    <text evidence="1">The sequence shown here is derived from an EMBL/GenBank/DDBJ whole genome shotgun (WGS) entry which is preliminary data.</text>
</comment>
<protein>
    <submittedName>
        <fullName evidence="1">Uncharacterized protein</fullName>
    </submittedName>
</protein>
<evidence type="ECO:0000313" key="2">
    <source>
        <dbReference type="Proteomes" id="UP000297839"/>
    </source>
</evidence>
<reference evidence="1 2" key="1">
    <citation type="submission" date="2019-03" db="EMBL/GenBank/DDBJ databases">
        <title>Ramlibacter sp. 18x22-1, whole genome shotgun sequence.</title>
        <authorList>
            <person name="Zhang X."/>
            <person name="Feng G."/>
            <person name="Zhu H."/>
        </authorList>
    </citation>
    <scope>NUCLEOTIDE SEQUENCE [LARGE SCALE GENOMIC DNA]</scope>
    <source>
        <strain evidence="1 2">18x22-1</strain>
    </source>
</reference>
<dbReference type="EMBL" id="SMLK01000001">
    <property type="protein sequence ID" value="TFZ08950.1"/>
    <property type="molecule type" value="Genomic_DNA"/>
</dbReference>
<dbReference type="AlphaFoldDB" id="A0A4Z0CED6"/>
<gene>
    <name evidence="1" type="ORF">EZ216_07350</name>
</gene>
<proteinExistence type="predicted"/>
<sequence length="135" mass="15225">MDGHYLFENASLLADLLAPHPDVRILLSTSWVQVFGYQQTVTMLPQVLRTRVIGSCFDPARHGPGYSQVARGYQVLEEVRRRGLTRWVALDDDARGWPEEIADRLILTNPVLGIAGPCREQLERWLTETVPSAGR</sequence>
<keyword evidence="2" id="KW-1185">Reference proteome</keyword>
<evidence type="ECO:0000313" key="1">
    <source>
        <dbReference type="EMBL" id="TFZ08950.1"/>
    </source>
</evidence>
<dbReference type="Pfam" id="PF18143">
    <property type="entry name" value="HAD_SAK_2"/>
    <property type="match status" value="1"/>
</dbReference>
<dbReference type="Proteomes" id="UP000297839">
    <property type="component" value="Unassembled WGS sequence"/>
</dbReference>
<organism evidence="1 2">
    <name type="scientific">Ramlibacter humi</name>
    <dbReference type="NCBI Taxonomy" id="2530451"/>
    <lineage>
        <taxon>Bacteria</taxon>
        <taxon>Pseudomonadati</taxon>
        <taxon>Pseudomonadota</taxon>
        <taxon>Betaproteobacteria</taxon>
        <taxon>Burkholderiales</taxon>
        <taxon>Comamonadaceae</taxon>
        <taxon>Ramlibacter</taxon>
    </lineage>
</organism>
<name>A0A4Z0CED6_9BURK</name>
<accession>A0A4Z0CED6</accession>
<dbReference type="OrthoDB" id="8773450at2"/>